<accession>A0A414J5G8</accession>
<gene>
    <name evidence="1" type="ORF">DW740_10310</name>
</gene>
<dbReference type="CDD" id="cd00093">
    <property type="entry name" value="HTH_XRE"/>
    <property type="match status" value="1"/>
</dbReference>
<dbReference type="AlphaFoldDB" id="A0A414J5G8"/>
<proteinExistence type="predicted"/>
<evidence type="ECO:0000313" key="1">
    <source>
        <dbReference type="EMBL" id="RHE39619.1"/>
    </source>
</evidence>
<dbReference type="InterPro" id="IPR001387">
    <property type="entry name" value="Cro/C1-type_HTH"/>
</dbReference>
<reference evidence="1 2" key="1">
    <citation type="submission" date="2018-08" db="EMBL/GenBank/DDBJ databases">
        <title>A genome reference for cultivated species of the human gut microbiota.</title>
        <authorList>
            <person name="Zou Y."/>
            <person name="Xue W."/>
            <person name="Luo G."/>
        </authorList>
    </citation>
    <scope>NUCLEOTIDE SEQUENCE [LARGE SCALE GENOMIC DNA]</scope>
    <source>
        <strain evidence="1 2">AM28-23</strain>
    </source>
</reference>
<dbReference type="Proteomes" id="UP000283745">
    <property type="component" value="Unassembled WGS sequence"/>
</dbReference>
<comment type="caution">
    <text evidence="1">The sequence shown here is derived from an EMBL/GenBank/DDBJ whole genome shotgun (WGS) entry which is preliminary data.</text>
</comment>
<name>A0A414J5G8_9FIRM</name>
<dbReference type="EMBL" id="QSKF01000007">
    <property type="protein sequence ID" value="RHE39619.1"/>
    <property type="molecule type" value="Genomic_DNA"/>
</dbReference>
<evidence type="ECO:0000313" key="2">
    <source>
        <dbReference type="Proteomes" id="UP000283745"/>
    </source>
</evidence>
<organism evidence="1 2">
    <name type="scientific">Blautia obeum</name>
    <dbReference type="NCBI Taxonomy" id="40520"/>
    <lineage>
        <taxon>Bacteria</taxon>
        <taxon>Bacillati</taxon>
        <taxon>Bacillota</taxon>
        <taxon>Clostridia</taxon>
        <taxon>Lachnospirales</taxon>
        <taxon>Lachnospiraceae</taxon>
        <taxon>Blautia</taxon>
    </lineage>
</organism>
<sequence>MSRKGMEKMNFQECLNNYIIQIRCNGKELARNSEISETVISRYRKGERAPSADSEYLKKLSDGIIKTAAEKGIRDFQADKVWQTLRESLEDNRDEPVFNSQKLDILLRELDINISRIAAFLHYDPSYLSKIRTGKRNPAHHQQFIEKICEYVASNYKDEQDRKKVAYLIQCNEDELADSSSYRRKLREWLSSSKPEDVDYVSAFLRKVDSFNLDDYIRAIHFDSFKVPKVPFQLPVSRHYYGLKEMREGELDFLKHTVLSKSMKALYICSDMPVEDMAADEDFAKKYMFGLAMVLKKGLHIHIIHDVERPMKDMMLGLENWVPLYMTGQISPYYLKGVQNRIYSHLHYCSGQVAMTGDCISGHHDLAHYYLTSRKEEVLISQKNMEFLLKKAHPLMDIYREERKKELYAALIENAGKEGRRRRVLAVPDLGVLPEKLLEDILERNHVVLNEKTVILECYKRSVTCLETTLKHSVVEDEVSVLSEAEYEKYPPVLPLAECFLEKDIHLTYEEYQACIKAGRDYAKANENYQFNLTKIKGFHNIQITCFEGKWCMISKNRTPAIHFVIHHPKLRYALENMVLPIRDDKIE</sequence>
<protein>
    <submittedName>
        <fullName evidence="1">Uncharacterized protein</fullName>
    </submittedName>
</protein>